<gene>
    <name evidence="1" type="ORF">M9H77_08841</name>
</gene>
<reference evidence="2" key="1">
    <citation type="journal article" date="2023" name="Nat. Plants">
        <title>Single-cell RNA sequencing provides a high-resolution roadmap for understanding the multicellular compartmentation of specialized metabolism.</title>
        <authorList>
            <person name="Sun S."/>
            <person name="Shen X."/>
            <person name="Li Y."/>
            <person name="Li Y."/>
            <person name="Wang S."/>
            <person name="Li R."/>
            <person name="Zhang H."/>
            <person name="Shen G."/>
            <person name="Guo B."/>
            <person name="Wei J."/>
            <person name="Xu J."/>
            <person name="St-Pierre B."/>
            <person name="Chen S."/>
            <person name="Sun C."/>
        </authorList>
    </citation>
    <scope>NUCLEOTIDE SEQUENCE [LARGE SCALE GENOMIC DNA]</scope>
</reference>
<protein>
    <submittedName>
        <fullName evidence="1">Uncharacterized protein</fullName>
    </submittedName>
</protein>
<comment type="caution">
    <text evidence="1">The sequence shown here is derived from an EMBL/GenBank/DDBJ whole genome shotgun (WGS) entry which is preliminary data.</text>
</comment>
<evidence type="ECO:0000313" key="2">
    <source>
        <dbReference type="Proteomes" id="UP001060085"/>
    </source>
</evidence>
<dbReference type="EMBL" id="CM044702">
    <property type="protein sequence ID" value="KAI5677891.1"/>
    <property type="molecule type" value="Genomic_DNA"/>
</dbReference>
<name>A0ACC0BZB6_CATRO</name>
<keyword evidence="2" id="KW-1185">Reference proteome</keyword>
<dbReference type="Proteomes" id="UP001060085">
    <property type="component" value="Linkage Group LG02"/>
</dbReference>
<accession>A0ACC0BZB6</accession>
<proteinExistence type="predicted"/>
<sequence length="450" mass="50760">MPQEVYDLIKQIALNSYTLGGPRLRVKLAGVYSIENKSKPSETPKNSKRKTKNISNKSKKDLMMWVPIQQKGKRRDKTSPDSYDLGGQKHQKMRQKQTKSRELIPKTEVSESGKLLSGSRKNYPDHYLGLIGIPEGYSSVIIPRKTTVSLKRARITNPSSLETNPLIFPFPDSITDNRIKLKQTLDPTLDNELEIFNLFASLGWGRMNPKSGVYYSLLVKDVYTNITQKNNKDLINIKTTVKGVHITLDRTLLANISSIPNTGPAIIFGSISRIILGDEAWKYSAVCLRVGIHPWPNTRYSSTTRNANDLSPRMRATSDLIGTNLIPRSRKSLNELRIMDIYLLDKLLSSSPINFPCITVHSIREMVSTKRKQHFFSYPLLLTDIFCHFGIDFQIGTKSAGGLRSYRTKPARHPGKAVADEKKYEDDDEGTEGSGEESDATLKQMQIKQT</sequence>
<organism evidence="1 2">
    <name type="scientific">Catharanthus roseus</name>
    <name type="common">Madagascar periwinkle</name>
    <name type="synonym">Vinca rosea</name>
    <dbReference type="NCBI Taxonomy" id="4058"/>
    <lineage>
        <taxon>Eukaryota</taxon>
        <taxon>Viridiplantae</taxon>
        <taxon>Streptophyta</taxon>
        <taxon>Embryophyta</taxon>
        <taxon>Tracheophyta</taxon>
        <taxon>Spermatophyta</taxon>
        <taxon>Magnoliopsida</taxon>
        <taxon>eudicotyledons</taxon>
        <taxon>Gunneridae</taxon>
        <taxon>Pentapetalae</taxon>
        <taxon>asterids</taxon>
        <taxon>lamiids</taxon>
        <taxon>Gentianales</taxon>
        <taxon>Apocynaceae</taxon>
        <taxon>Rauvolfioideae</taxon>
        <taxon>Vinceae</taxon>
        <taxon>Catharanthinae</taxon>
        <taxon>Catharanthus</taxon>
    </lineage>
</organism>
<evidence type="ECO:0000313" key="1">
    <source>
        <dbReference type="EMBL" id="KAI5677891.1"/>
    </source>
</evidence>